<keyword evidence="1 3" id="KW-0808">Transferase</keyword>
<sequence length="230" mass="26248">MQFYPIEHHSWVAIDIHHNLGEQATLLTHKIRLTHKAASTNKAASAYKTGSMYCRQLLKKLQQALNLTGELMDANFPYHFITADGYTWYVSFSHSRQHAAVLISPYTNIGVDVEDSAISHQVASRFFSPHEYQWLNQKPAVNQVILRNLLWRLKECSIKTHQNADKQLIKELKHDVLDELGEEVINQLIGVNEINAKDKAKDKPIQCVQTDAKIIGNFSSKPCSFIIVNR</sequence>
<accession>A0A6P1KEF4</accession>
<protein>
    <submittedName>
        <fullName evidence="3">4'-phosphopantetheinyl transferase superfamily protein</fullName>
    </submittedName>
</protein>
<dbReference type="AlphaFoldDB" id="A0A6P1KEF4"/>
<dbReference type="SUPFAM" id="SSF56214">
    <property type="entry name" value="4'-phosphopantetheinyl transferase"/>
    <property type="match status" value="1"/>
</dbReference>
<reference evidence="3" key="1">
    <citation type="journal article" date="2020" name="Microbiol. Resour. Announc.">
        <title>Complete Genome Sequence of Moraxella osloensis Strain YV1, Isolated from an Australian Wastewater Treatment Plant.</title>
        <authorList>
            <person name="Batinovic S."/>
            <person name="Rice D.T.F."/>
            <person name="Seviour R.J."/>
            <person name="Petrovski S."/>
        </authorList>
    </citation>
    <scope>NUCLEOTIDE SEQUENCE</scope>
    <source>
        <strain evidence="3">YV1</strain>
    </source>
</reference>
<feature type="domain" description="4'-phosphopantetheinyl transferase" evidence="2">
    <location>
        <begin position="109"/>
        <end position="165"/>
    </location>
</feature>
<evidence type="ECO:0000256" key="1">
    <source>
        <dbReference type="ARBA" id="ARBA00022679"/>
    </source>
</evidence>
<dbReference type="GO" id="GO:0008897">
    <property type="term" value="F:holo-[acyl-carrier-protein] synthase activity"/>
    <property type="evidence" value="ECO:0007669"/>
    <property type="project" value="InterPro"/>
</dbReference>
<dbReference type="EMBL" id="CP047226">
    <property type="protein sequence ID" value="QHG09210.1"/>
    <property type="molecule type" value="Genomic_DNA"/>
</dbReference>
<name>A0A6P1KEF4_FAUOS</name>
<dbReference type="InterPro" id="IPR008278">
    <property type="entry name" value="4-PPantetheinyl_Trfase_dom"/>
</dbReference>
<dbReference type="GO" id="GO:0000287">
    <property type="term" value="F:magnesium ion binding"/>
    <property type="evidence" value="ECO:0007669"/>
    <property type="project" value="InterPro"/>
</dbReference>
<evidence type="ECO:0000313" key="3">
    <source>
        <dbReference type="EMBL" id="QHG09210.1"/>
    </source>
</evidence>
<gene>
    <name evidence="3" type="ORF">GSF12_04520</name>
</gene>
<organism evidence="3">
    <name type="scientific">Faucicola osloensis</name>
    <name type="common">Moraxella osloensis</name>
    <dbReference type="NCBI Taxonomy" id="34062"/>
    <lineage>
        <taxon>Bacteria</taxon>
        <taxon>Pseudomonadati</taxon>
        <taxon>Pseudomonadota</taxon>
        <taxon>Gammaproteobacteria</taxon>
        <taxon>Moraxellales</taxon>
        <taxon>Moraxellaceae</taxon>
        <taxon>Faucicola</taxon>
    </lineage>
</organism>
<evidence type="ECO:0000259" key="2">
    <source>
        <dbReference type="Pfam" id="PF01648"/>
    </source>
</evidence>
<dbReference type="Pfam" id="PF01648">
    <property type="entry name" value="ACPS"/>
    <property type="match status" value="1"/>
</dbReference>
<proteinExistence type="predicted"/>
<dbReference type="Gene3D" id="3.90.470.20">
    <property type="entry name" value="4'-phosphopantetheinyl transferase domain"/>
    <property type="match status" value="2"/>
</dbReference>
<dbReference type="InterPro" id="IPR037143">
    <property type="entry name" value="4-PPantetheinyl_Trfase_dom_sf"/>
</dbReference>